<protein>
    <submittedName>
        <fullName evidence="1">DUF3173 domain-containing protein</fullName>
    </submittedName>
</protein>
<dbReference type="EMBL" id="CP041356">
    <property type="protein sequence ID" value="QDK71896.1"/>
    <property type="molecule type" value="Genomic_DNA"/>
</dbReference>
<accession>A0A514ZBC5</accession>
<dbReference type="OrthoDB" id="1915051at2"/>
<gene>
    <name evidence="1" type="ORF">FLP15_03490</name>
</gene>
<name>A0A514ZBC5_9LACT</name>
<organism evidence="1 2">
    <name type="scientific">Lactococcus protaetiae</name>
    <dbReference type="NCBI Taxonomy" id="2592653"/>
    <lineage>
        <taxon>Bacteria</taxon>
        <taxon>Bacillati</taxon>
        <taxon>Bacillota</taxon>
        <taxon>Bacilli</taxon>
        <taxon>Lactobacillales</taxon>
        <taxon>Streptococcaceae</taxon>
        <taxon>Lactococcus</taxon>
    </lineage>
</organism>
<evidence type="ECO:0000313" key="1">
    <source>
        <dbReference type="EMBL" id="QDK71896.1"/>
    </source>
</evidence>
<dbReference type="InterPro" id="IPR021512">
    <property type="entry name" value="DUF3173"/>
</dbReference>
<dbReference type="Proteomes" id="UP000315128">
    <property type="component" value="Chromosome"/>
</dbReference>
<evidence type="ECO:0000313" key="2">
    <source>
        <dbReference type="Proteomes" id="UP000315128"/>
    </source>
</evidence>
<dbReference type="KEGG" id="lack:FLP15_03490"/>
<proteinExistence type="predicted"/>
<reference evidence="1 2" key="1">
    <citation type="submission" date="2019-07" db="EMBL/GenBank/DDBJ databases">
        <title>Genome sequencing of KACC 19320.</title>
        <authorList>
            <person name="Heo J."/>
            <person name="Kim S.-J."/>
            <person name="Kim J.-S."/>
            <person name="Hong S.-B."/>
            <person name="Kwon S.-W."/>
        </authorList>
    </citation>
    <scope>NUCLEOTIDE SEQUENCE [LARGE SCALE GENOMIC DNA]</scope>
    <source>
        <strain evidence="1 2">KACC 19320</strain>
    </source>
</reference>
<dbReference type="Pfam" id="PF11372">
    <property type="entry name" value="DUF3173"/>
    <property type="match status" value="1"/>
</dbReference>
<dbReference type="AlphaFoldDB" id="A0A514ZBC5"/>
<keyword evidence="2" id="KW-1185">Reference proteome</keyword>
<sequence length="67" mass="7430">MNRNLISKPIITCEDLIQLGLPPTQAKRVIHDAKKKAVLAGFTFYNGKQNFAPSKFIFEIIGIAEVA</sequence>